<sequence length="402" mass="43239">MPPVCPPRSRSRPALCCRGRHKDLPMRAPDRTRQGIVATLFGRVDEVMLELGAGGELVVARVRAALSLLIPLLPLVAAAGGLGTRIVVVGLGLAVFTNVMAQVWLVLARRQRRHAWLPYATGTYDVSMTTLVLALLATRDPAAALNSVVVWNFYMLSIAITALRNDGRLALYVGGIAIVQYAVLAAVLIGGGDAPRPASLGYGVVSLAGQVERLLLLAMMTVVACAIVYRMQRLVELSGRDGLTGLPNRAWLLQHAPRQLADARHDGRSLTLGLLDLDGFRRINAEAGPRIGDRAIRDIARHLQTLLEEGESLSRIGGQEFVLLLRCPAGSAWERLDRVRRALSTGPVASDRDGRPIPLSFSAGLAAFPPDGGEVSALLGVADRRLQQAKRLGRNRIEARDA</sequence>
<evidence type="ECO:0000259" key="3">
    <source>
        <dbReference type="PROSITE" id="PS50887"/>
    </source>
</evidence>
<dbReference type="PROSITE" id="PS50887">
    <property type="entry name" value="GGDEF"/>
    <property type="match status" value="1"/>
</dbReference>
<keyword evidence="2" id="KW-0812">Transmembrane</keyword>
<dbReference type="Gene3D" id="3.30.70.270">
    <property type="match status" value="1"/>
</dbReference>
<evidence type="ECO:0000313" key="5">
    <source>
        <dbReference type="Proteomes" id="UP000295543"/>
    </source>
</evidence>
<dbReference type="InterPro" id="IPR050469">
    <property type="entry name" value="Diguanylate_Cyclase"/>
</dbReference>
<dbReference type="PANTHER" id="PTHR45138">
    <property type="entry name" value="REGULATORY COMPONENTS OF SENSORY TRANSDUCTION SYSTEM"/>
    <property type="match status" value="1"/>
</dbReference>
<keyword evidence="2" id="KW-0472">Membrane</keyword>
<dbReference type="OrthoDB" id="9803824at2"/>
<name>A0A4R5UES6_9GAMM</name>
<dbReference type="EC" id="2.7.7.65" evidence="1"/>
<keyword evidence="5" id="KW-1185">Reference proteome</keyword>
<dbReference type="GO" id="GO:0052621">
    <property type="term" value="F:diguanylate cyclase activity"/>
    <property type="evidence" value="ECO:0007669"/>
    <property type="project" value="UniProtKB-EC"/>
</dbReference>
<reference evidence="4 5" key="1">
    <citation type="submission" date="2019-03" db="EMBL/GenBank/DDBJ databases">
        <title>Luteimonas zhaokaii sp.nov., isolated from the rectal contents of Plateau pika in Yushu, Qinghai Province, China.</title>
        <authorList>
            <person name="Zhang G."/>
        </authorList>
    </citation>
    <scope>NUCLEOTIDE SEQUENCE [LARGE SCALE GENOMIC DNA]</scope>
    <source>
        <strain evidence="4 5">THG-MD21</strain>
    </source>
</reference>
<dbReference type="GO" id="GO:1902201">
    <property type="term" value="P:negative regulation of bacterial-type flagellum-dependent cell motility"/>
    <property type="evidence" value="ECO:0007669"/>
    <property type="project" value="TreeGrafter"/>
</dbReference>
<dbReference type="Pfam" id="PF00990">
    <property type="entry name" value="GGDEF"/>
    <property type="match status" value="1"/>
</dbReference>
<feature type="domain" description="GGDEF" evidence="3">
    <location>
        <begin position="268"/>
        <end position="402"/>
    </location>
</feature>
<feature type="transmembrane region" description="Helical" evidence="2">
    <location>
        <begin position="58"/>
        <end position="80"/>
    </location>
</feature>
<dbReference type="EMBL" id="SMTG01000002">
    <property type="protein sequence ID" value="TDK33818.1"/>
    <property type="molecule type" value="Genomic_DNA"/>
</dbReference>
<dbReference type="GO" id="GO:0043709">
    <property type="term" value="P:cell adhesion involved in single-species biofilm formation"/>
    <property type="evidence" value="ECO:0007669"/>
    <property type="project" value="TreeGrafter"/>
</dbReference>
<evidence type="ECO:0000313" key="4">
    <source>
        <dbReference type="EMBL" id="TDK33818.1"/>
    </source>
</evidence>
<protein>
    <recommendedName>
        <fullName evidence="1">diguanylate cyclase</fullName>
        <ecNumber evidence="1">2.7.7.65</ecNumber>
    </recommendedName>
</protein>
<dbReference type="SMART" id="SM00267">
    <property type="entry name" value="GGDEF"/>
    <property type="match status" value="1"/>
</dbReference>
<proteinExistence type="predicted"/>
<comment type="caution">
    <text evidence="4">The sequence shown here is derived from an EMBL/GenBank/DDBJ whole genome shotgun (WGS) entry which is preliminary data.</text>
</comment>
<feature type="transmembrane region" description="Helical" evidence="2">
    <location>
        <begin position="211"/>
        <end position="229"/>
    </location>
</feature>
<gene>
    <name evidence="4" type="ORF">E2F49_07495</name>
</gene>
<organism evidence="4 5">
    <name type="scientific">Luteimonas terrae</name>
    <dbReference type="NCBI Taxonomy" id="1530191"/>
    <lineage>
        <taxon>Bacteria</taxon>
        <taxon>Pseudomonadati</taxon>
        <taxon>Pseudomonadota</taxon>
        <taxon>Gammaproteobacteria</taxon>
        <taxon>Lysobacterales</taxon>
        <taxon>Lysobacteraceae</taxon>
        <taxon>Luteimonas</taxon>
    </lineage>
</organism>
<dbReference type="InterPro" id="IPR000160">
    <property type="entry name" value="GGDEF_dom"/>
</dbReference>
<dbReference type="GO" id="GO:0005886">
    <property type="term" value="C:plasma membrane"/>
    <property type="evidence" value="ECO:0007669"/>
    <property type="project" value="TreeGrafter"/>
</dbReference>
<evidence type="ECO:0000256" key="1">
    <source>
        <dbReference type="ARBA" id="ARBA00012528"/>
    </source>
</evidence>
<dbReference type="PANTHER" id="PTHR45138:SF24">
    <property type="entry name" value="DIGUANYLATE CYCLASE DGCC-RELATED"/>
    <property type="match status" value="1"/>
</dbReference>
<dbReference type="InterPro" id="IPR029787">
    <property type="entry name" value="Nucleotide_cyclase"/>
</dbReference>
<feature type="transmembrane region" description="Helical" evidence="2">
    <location>
        <begin position="86"/>
        <end position="107"/>
    </location>
</feature>
<dbReference type="AlphaFoldDB" id="A0A4R5UES6"/>
<feature type="transmembrane region" description="Helical" evidence="2">
    <location>
        <begin position="170"/>
        <end position="191"/>
    </location>
</feature>
<dbReference type="SUPFAM" id="SSF55073">
    <property type="entry name" value="Nucleotide cyclase"/>
    <property type="match status" value="1"/>
</dbReference>
<dbReference type="InterPro" id="IPR043128">
    <property type="entry name" value="Rev_trsase/Diguanyl_cyclase"/>
</dbReference>
<feature type="transmembrane region" description="Helical" evidence="2">
    <location>
        <begin position="119"/>
        <end position="137"/>
    </location>
</feature>
<dbReference type="NCBIfam" id="TIGR00254">
    <property type="entry name" value="GGDEF"/>
    <property type="match status" value="1"/>
</dbReference>
<feature type="transmembrane region" description="Helical" evidence="2">
    <location>
        <begin position="143"/>
        <end position="163"/>
    </location>
</feature>
<accession>A0A4R5UES6</accession>
<evidence type="ECO:0000256" key="2">
    <source>
        <dbReference type="SAM" id="Phobius"/>
    </source>
</evidence>
<keyword evidence="2" id="KW-1133">Transmembrane helix</keyword>
<dbReference type="Proteomes" id="UP000295543">
    <property type="component" value="Unassembled WGS sequence"/>
</dbReference>
<dbReference type="CDD" id="cd01949">
    <property type="entry name" value="GGDEF"/>
    <property type="match status" value="1"/>
</dbReference>